<dbReference type="AlphaFoldDB" id="Q95TE3"/>
<name>Q95TE3_DROME</name>
<organism evidence="2">
    <name type="scientific">Drosophila melanogaster</name>
    <name type="common">Fruit fly</name>
    <dbReference type="NCBI Taxonomy" id="7227"/>
    <lineage>
        <taxon>Eukaryota</taxon>
        <taxon>Metazoa</taxon>
        <taxon>Ecdysozoa</taxon>
        <taxon>Arthropoda</taxon>
        <taxon>Hexapoda</taxon>
        <taxon>Insecta</taxon>
        <taxon>Pterygota</taxon>
        <taxon>Neoptera</taxon>
        <taxon>Endopterygota</taxon>
        <taxon>Diptera</taxon>
        <taxon>Brachycera</taxon>
        <taxon>Muscomorpha</taxon>
        <taxon>Ephydroidea</taxon>
        <taxon>Drosophilidae</taxon>
        <taxon>Drosophila</taxon>
        <taxon>Sophophora</taxon>
    </lineage>
</organism>
<dbReference type="OrthoDB" id="2155291at2759"/>
<dbReference type="GO" id="GO:0007030">
    <property type="term" value="P:Golgi organization"/>
    <property type="evidence" value="ECO:0000315"/>
    <property type="project" value="FlyBase"/>
</dbReference>
<evidence type="ECO:0000256" key="1">
    <source>
        <dbReference type="SAM" id="MobiDB-lite"/>
    </source>
</evidence>
<reference evidence="2" key="1">
    <citation type="submission" date="2001-10" db="EMBL/GenBank/DDBJ databases">
        <authorList>
            <person name="Stapleton M."/>
            <person name="Brokstein P."/>
            <person name="Hong L."/>
            <person name="Agbayani A."/>
            <person name="Carlson J."/>
            <person name="Champe M."/>
            <person name="Chavez C."/>
            <person name="Dorsett V."/>
            <person name="Farfan D."/>
            <person name="Frise E."/>
            <person name="George R."/>
            <person name="Gonzalez M."/>
            <person name="Guarin H."/>
            <person name="Li P."/>
            <person name="Liao G."/>
            <person name="Miranda A."/>
            <person name="Mungall C.J."/>
            <person name="Nunoo J."/>
            <person name="Pacleb J."/>
            <person name="Paragas V."/>
            <person name="Park S."/>
            <person name="Phouanenavong S."/>
            <person name="Wan K."/>
            <person name="Yu C."/>
            <person name="Lewis S.E."/>
            <person name="Rubin G.M."/>
            <person name="Celniker S."/>
        </authorList>
    </citation>
    <scope>NUCLEOTIDE SEQUENCE</scope>
    <source>
        <strain evidence="2">Berkeley</strain>
    </source>
</reference>
<protein>
    <submittedName>
        <fullName evidence="2">GH26506p</fullName>
    </submittedName>
</protein>
<feature type="compositionally biased region" description="Basic and acidic residues" evidence="1">
    <location>
        <begin position="1"/>
        <end position="15"/>
    </location>
</feature>
<dbReference type="GO" id="GO:0005085">
    <property type="term" value="F:guanyl-nucleotide exchange factor activity"/>
    <property type="evidence" value="ECO:0000250"/>
    <property type="project" value="FlyBase"/>
</dbReference>
<dbReference type="EMBL" id="AY059449">
    <property type="protein sequence ID" value="AAL13355.1"/>
    <property type="molecule type" value="mRNA"/>
</dbReference>
<dbReference type="FlyBase" id="FBgn0025836">
    <property type="gene designation" value="RhoGAP1A"/>
</dbReference>
<accession>Q95TE3</accession>
<evidence type="ECO:0000313" key="2">
    <source>
        <dbReference type="EMBL" id="AAL13355.1"/>
    </source>
</evidence>
<dbReference type="GO" id="GO:0045792">
    <property type="term" value="P:negative regulation of cell size"/>
    <property type="evidence" value="ECO:0000315"/>
    <property type="project" value="FlyBase"/>
</dbReference>
<dbReference type="GO" id="GO:0035025">
    <property type="term" value="P:positive regulation of Rho protein signal transduction"/>
    <property type="evidence" value="ECO:0000250"/>
    <property type="project" value="FlyBase"/>
</dbReference>
<proteinExistence type="evidence at transcript level"/>
<feature type="compositionally biased region" description="Low complexity" evidence="1">
    <location>
        <begin position="16"/>
        <end position="29"/>
    </location>
</feature>
<evidence type="ECO:0000313" key="3">
    <source>
        <dbReference type="FlyBase" id="FBgn0025836"/>
    </source>
</evidence>
<dbReference type="AGR" id="FB:FBgn0025836"/>
<feature type="region of interest" description="Disordered" evidence="1">
    <location>
        <begin position="1"/>
        <end position="29"/>
    </location>
</feature>
<gene>
    <name evidence="3" type="primary">RhoGAP1A</name>
    <name evidence="2" type="synonym">EG:23E12.2</name>
    <name evidence="3" type="ORF">CG40494</name>
</gene>
<sequence length="121" mass="13554">MKVNFTEKNKIKESNSKQQVSSSISVMRSSKSKRIISLSRKDNIDSRDDILSKSGLQFCRKGAQLFSAIWSCACGEFAALSDGLLLKICWQSWSLQTVVPPLVNFYGAGRMVPHFGSMKMR</sequence>